<accession>A0AAD8KFR1</accession>
<feature type="region of interest" description="Disordered" evidence="1">
    <location>
        <begin position="128"/>
        <end position="189"/>
    </location>
</feature>
<dbReference type="AlphaFoldDB" id="A0AAD8KFR1"/>
<sequence>MKDLALLEEVVQVHEKLSVIAWETFLVPKDLPTLTPSDEEESEEEEPKEKQPEEEPTPASELCPSPFHVSFSDDTSTDWFAAIEAEITKDDKYEKSRIIRKINQRRPNRLDESIPMDYDYKNVRVHRKCKDREKKKKPSSMVGGESFLISNDGLDKDITEDSGSNDQDGENMTDMVDKMGKDRLHKGDK</sequence>
<gene>
    <name evidence="2" type="ORF">QVD17_25040</name>
</gene>
<organism evidence="2 3">
    <name type="scientific">Tagetes erecta</name>
    <name type="common">African marigold</name>
    <dbReference type="NCBI Taxonomy" id="13708"/>
    <lineage>
        <taxon>Eukaryota</taxon>
        <taxon>Viridiplantae</taxon>
        <taxon>Streptophyta</taxon>
        <taxon>Embryophyta</taxon>
        <taxon>Tracheophyta</taxon>
        <taxon>Spermatophyta</taxon>
        <taxon>Magnoliopsida</taxon>
        <taxon>eudicotyledons</taxon>
        <taxon>Gunneridae</taxon>
        <taxon>Pentapetalae</taxon>
        <taxon>asterids</taxon>
        <taxon>campanulids</taxon>
        <taxon>Asterales</taxon>
        <taxon>Asteraceae</taxon>
        <taxon>Asteroideae</taxon>
        <taxon>Heliantheae alliance</taxon>
        <taxon>Tageteae</taxon>
        <taxon>Tagetes</taxon>
    </lineage>
</organism>
<keyword evidence="3" id="KW-1185">Reference proteome</keyword>
<feature type="compositionally biased region" description="Basic residues" evidence="1">
    <location>
        <begin position="128"/>
        <end position="138"/>
    </location>
</feature>
<name>A0AAD8KFR1_TARER</name>
<reference evidence="2" key="1">
    <citation type="journal article" date="2023" name="bioRxiv">
        <title>Improved chromosome-level genome assembly for marigold (Tagetes erecta).</title>
        <authorList>
            <person name="Jiang F."/>
            <person name="Yuan L."/>
            <person name="Wang S."/>
            <person name="Wang H."/>
            <person name="Xu D."/>
            <person name="Wang A."/>
            <person name="Fan W."/>
        </authorList>
    </citation>
    <scope>NUCLEOTIDE SEQUENCE</scope>
    <source>
        <strain evidence="2">WSJ</strain>
        <tissue evidence="2">Leaf</tissue>
    </source>
</reference>
<feature type="region of interest" description="Disordered" evidence="1">
    <location>
        <begin position="30"/>
        <end position="69"/>
    </location>
</feature>
<proteinExistence type="predicted"/>
<evidence type="ECO:0000313" key="3">
    <source>
        <dbReference type="Proteomes" id="UP001229421"/>
    </source>
</evidence>
<comment type="caution">
    <text evidence="2">The sequence shown here is derived from an EMBL/GenBank/DDBJ whole genome shotgun (WGS) entry which is preliminary data.</text>
</comment>
<dbReference type="EMBL" id="JAUHHV010000006">
    <property type="protein sequence ID" value="KAK1422135.1"/>
    <property type="molecule type" value="Genomic_DNA"/>
</dbReference>
<evidence type="ECO:0000313" key="2">
    <source>
        <dbReference type="EMBL" id="KAK1422135.1"/>
    </source>
</evidence>
<dbReference type="Proteomes" id="UP001229421">
    <property type="component" value="Unassembled WGS sequence"/>
</dbReference>
<protein>
    <submittedName>
        <fullName evidence="2">Uncharacterized protein</fullName>
    </submittedName>
</protein>
<feature type="compositionally biased region" description="Acidic residues" evidence="1">
    <location>
        <begin position="37"/>
        <end position="46"/>
    </location>
</feature>
<evidence type="ECO:0000256" key="1">
    <source>
        <dbReference type="SAM" id="MobiDB-lite"/>
    </source>
</evidence>
<feature type="compositionally biased region" description="Basic and acidic residues" evidence="1">
    <location>
        <begin position="175"/>
        <end position="189"/>
    </location>
</feature>